<comment type="caution">
    <text evidence="1">The sequence shown here is derived from an EMBL/GenBank/DDBJ whole genome shotgun (WGS) entry which is preliminary data.</text>
</comment>
<accession>A0A0V1GL71</accession>
<dbReference type="AlphaFoldDB" id="A0A0V1GL71"/>
<dbReference type="EMBL" id="JYDP01001095">
    <property type="protein sequence ID" value="KRY98926.1"/>
    <property type="molecule type" value="Genomic_DNA"/>
</dbReference>
<evidence type="ECO:0000313" key="2">
    <source>
        <dbReference type="Proteomes" id="UP000055024"/>
    </source>
</evidence>
<organism evidence="1 2">
    <name type="scientific">Trichinella zimbabwensis</name>
    <dbReference type="NCBI Taxonomy" id="268475"/>
    <lineage>
        <taxon>Eukaryota</taxon>
        <taxon>Metazoa</taxon>
        <taxon>Ecdysozoa</taxon>
        <taxon>Nematoda</taxon>
        <taxon>Enoplea</taxon>
        <taxon>Dorylaimia</taxon>
        <taxon>Trichinellida</taxon>
        <taxon>Trichinellidae</taxon>
        <taxon>Trichinella</taxon>
    </lineage>
</organism>
<keyword evidence="2" id="KW-1185">Reference proteome</keyword>
<evidence type="ECO:0000313" key="1">
    <source>
        <dbReference type="EMBL" id="KRY98926.1"/>
    </source>
</evidence>
<gene>
    <name evidence="1" type="ORF">T11_10894</name>
</gene>
<name>A0A0V1GL71_9BILA</name>
<dbReference type="Proteomes" id="UP000055024">
    <property type="component" value="Unassembled WGS sequence"/>
</dbReference>
<reference evidence="1 2" key="1">
    <citation type="submission" date="2015-01" db="EMBL/GenBank/DDBJ databases">
        <title>Evolution of Trichinella species and genotypes.</title>
        <authorList>
            <person name="Korhonen P.K."/>
            <person name="Edoardo P."/>
            <person name="Giuseppe L.R."/>
            <person name="Gasser R.B."/>
        </authorList>
    </citation>
    <scope>NUCLEOTIDE SEQUENCE [LARGE SCALE GENOMIC DNA]</scope>
    <source>
        <strain evidence="1">ISS1029</strain>
    </source>
</reference>
<protein>
    <submittedName>
        <fullName evidence="1">Uncharacterized protein</fullName>
    </submittedName>
</protein>
<proteinExistence type="predicted"/>
<sequence length="64" mass="7892">MFVHFSILHTIRYELIFLYERGQLKFLCHIDLYLHYFYRSLPYSDQAFVVACIDFEFFALLKFV</sequence>